<comment type="caution">
    <text evidence="2">The sequence shown here is derived from an EMBL/GenBank/DDBJ whole genome shotgun (WGS) entry which is preliminary data.</text>
</comment>
<dbReference type="GO" id="GO:0008168">
    <property type="term" value="F:methyltransferase activity"/>
    <property type="evidence" value="ECO:0007669"/>
    <property type="project" value="UniProtKB-KW"/>
</dbReference>
<dbReference type="Pfam" id="PF13649">
    <property type="entry name" value="Methyltransf_25"/>
    <property type="match status" value="1"/>
</dbReference>
<dbReference type="OrthoDB" id="9795634at2"/>
<keyword evidence="3" id="KW-1185">Reference proteome</keyword>
<feature type="domain" description="Methyltransferase" evidence="1">
    <location>
        <begin position="37"/>
        <end position="129"/>
    </location>
</feature>
<dbReference type="PANTHER" id="PTHR43591:SF24">
    <property type="entry name" value="2-METHOXY-6-POLYPRENYL-1,4-BENZOQUINOL METHYLASE, MITOCHONDRIAL"/>
    <property type="match status" value="1"/>
</dbReference>
<dbReference type="Proteomes" id="UP000321617">
    <property type="component" value="Unassembled WGS sequence"/>
</dbReference>
<dbReference type="InterPro" id="IPR041698">
    <property type="entry name" value="Methyltransf_25"/>
</dbReference>
<keyword evidence="2" id="KW-0489">Methyltransferase</keyword>
<keyword evidence="2" id="KW-0808">Transferase</keyword>
<proteinExistence type="predicted"/>
<dbReference type="GO" id="GO:0032259">
    <property type="term" value="P:methylation"/>
    <property type="evidence" value="ECO:0007669"/>
    <property type="project" value="UniProtKB-KW"/>
</dbReference>
<dbReference type="InterPro" id="IPR029063">
    <property type="entry name" value="SAM-dependent_MTases_sf"/>
</dbReference>
<evidence type="ECO:0000313" key="3">
    <source>
        <dbReference type="Proteomes" id="UP000321617"/>
    </source>
</evidence>
<gene>
    <name evidence="2" type="ORF">LX16_4889</name>
</gene>
<organism evidence="2 3">
    <name type="scientific">Stackebrandtia albiflava</name>
    <dbReference type="NCBI Taxonomy" id="406432"/>
    <lineage>
        <taxon>Bacteria</taxon>
        <taxon>Bacillati</taxon>
        <taxon>Actinomycetota</taxon>
        <taxon>Actinomycetes</taxon>
        <taxon>Glycomycetales</taxon>
        <taxon>Glycomycetaceae</taxon>
        <taxon>Stackebrandtia</taxon>
    </lineage>
</organism>
<dbReference type="Gene3D" id="3.40.50.150">
    <property type="entry name" value="Vaccinia Virus protein VP39"/>
    <property type="match status" value="1"/>
</dbReference>
<sequence>MKAGEIWQLGDYSTVGARWARAGDRLVADTVAPGDRVLDVACGPGGMAVTAARHGASVTAVDVSPTLLDVARAHAARHDVGVTWLEHDMTAMPFRDASFDVVLSAFGAMFAPDPVAMGGELCRLCAPGGTVAVLAWTPDSVFGRFGPMAGSRMPPGGDRPAIEEWGRPESVRRFLPASWTVETRELGVDVRWPTRAQATAELTGLVPGWVLVKAALAPEDWRDLVAEVDALMAEQGTEDADGYTVRAGYLETRASPPA</sequence>
<dbReference type="EMBL" id="VLLL01000010">
    <property type="protein sequence ID" value="TWJ07728.1"/>
    <property type="molecule type" value="Genomic_DNA"/>
</dbReference>
<reference evidence="2 3" key="1">
    <citation type="journal article" date="2013" name="Stand. Genomic Sci.">
        <title>Genomic Encyclopedia of Type Strains, Phase I: The one thousand microbial genomes (KMG-I) project.</title>
        <authorList>
            <person name="Kyrpides N.C."/>
            <person name="Woyke T."/>
            <person name="Eisen J.A."/>
            <person name="Garrity G."/>
            <person name="Lilburn T.G."/>
            <person name="Beck B.J."/>
            <person name="Whitman W.B."/>
            <person name="Hugenholtz P."/>
            <person name="Klenk H.P."/>
        </authorList>
    </citation>
    <scope>NUCLEOTIDE SEQUENCE [LARGE SCALE GENOMIC DNA]</scope>
    <source>
        <strain evidence="2 3">DSM 45044</strain>
    </source>
</reference>
<protein>
    <submittedName>
        <fullName evidence="2">Methyltransferase family protein</fullName>
    </submittedName>
</protein>
<name>A0A562UQ37_9ACTN</name>
<evidence type="ECO:0000313" key="2">
    <source>
        <dbReference type="EMBL" id="TWJ07728.1"/>
    </source>
</evidence>
<dbReference type="RefSeq" id="WP_147143853.1">
    <property type="nucleotide sequence ID" value="NZ_BAABIJ010000006.1"/>
</dbReference>
<dbReference type="SUPFAM" id="SSF53335">
    <property type="entry name" value="S-adenosyl-L-methionine-dependent methyltransferases"/>
    <property type="match status" value="1"/>
</dbReference>
<dbReference type="AlphaFoldDB" id="A0A562UQ37"/>
<dbReference type="PANTHER" id="PTHR43591">
    <property type="entry name" value="METHYLTRANSFERASE"/>
    <property type="match status" value="1"/>
</dbReference>
<accession>A0A562UQ37</accession>
<dbReference type="CDD" id="cd02440">
    <property type="entry name" value="AdoMet_MTases"/>
    <property type="match status" value="1"/>
</dbReference>
<evidence type="ECO:0000259" key="1">
    <source>
        <dbReference type="Pfam" id="PF13649"/>
    </source>
</evidence>